<accession>A0A0C3BNV0</accession>
<evidence type="ECO:0000313" key="3">
    <source>
        <dbReference type="EMBL" id="KIM33699.1"/>
    </source>
</evidence>
<dbReference type="Proteomes" id="UP000054097">
    <property type="component" value="Unassembled WGS sequence"/>
</dbReference>
<evidence type="ECO:0000256" key="1">
    <source>
        <dbReference type="SAM" id="MobiDB-lite"/>
    </source>
</evidence>
<dbReference type="HOGENOM" id="CLU_2905576_0_0_1"/>
<evidence type="ECO:0000313" key="4">
    <source>
        <dbReference type="Proteomes" id="UP000054097"/>
    </source>
</evidence>
<dbReference type="EMBL" id="KN824279">
    <property type="protein sequence ID" value="KIM33096.1"/>
    <property type="molecule type" value="Genomic_DNA"/>
</dbReference>
<dbReference type="EMBL" id="KN824277">
    <property type="protein sequence ID" value="KIM33699.1"/>
    <property type="molecule type" value="Genomic_DNA"/>
</dbReference>
<reference evidence="4" key="2">
    <citation type="submission" date="2015-01" db="EMBL/GenBank/DDBJ databases">
        <title>Evolutionary Origins and Diversification of the Mycorrhizal Mutualists.</title>
        <authorList>
            <consortium name="DOE Joint Genome Institute"/>
            <consortium name="Mycorrhizal Genomics Consortium"/>
            <person name="Kohler A."/>
            <person name="Kuo A."/>
            <person name="Nagy L.G."/>
            <person name="Floudas D."/>
            <person name="Copeland A."/>
            <person name="Barry K.W."/>
            <person name="Cichocki N."/>
            <person name="Veneault-Fourrey C."/>
            <person name="LaButti K."/>
            <person name="Lindquist E.A."/>
            <person name="Lipzen A."/>
            <person name="Lundell T."/>
            <person name="Morin E."/>
            <person name="Murat C."/>
            <person name="Riley R."/>
            <person name="Ohm R."/>
            <person name="Sun H."/>
            <person name="Tunlid A."/>
            <person name="Henrissat B."/>
            <person name="Grigoriev I.V."/>
            <person name="Hibbett D.S."/>
            <person name="Martin F."/>
        </authorList>
    </citation>
    <scope>NUCLEOTIDE SEQUENCE [LARGE SCALE GENOMIC DNA]</scope>
    <source>
        <strain evidence="3 4">MAFF 305830</strain>
    </source>
</reference>
<organism evidence="2 4">
    <name type="scientific">Serendipita vermifera MAFF 305830</name>
    <dbReference type="NCBI Taxonomy" id="933852"/>
    <lineage>
        <taxon>Eukaryota</taxon>
        <taxon>Fungi</taxon>
        <taxon>Dikarya</taxon>
        <taxon>Basidiomycota</taxon>
        <taxon>Agaricomycotina</taxon>
        <taxon>Agaricomycetes</taxon>
        <taxon>Sebacinales</taxon>
        <taxon>Serendipitaceae</taxon>
        <taxon>Serendipita</taxon>
    </lineage>
</organism>
<dbReference type="AlphaFoldDB" id="A0A0C3BNV0"/>
<sequence>MSDEPPSNPPDSATNTPPTPSSPQDPPPTQEPPTTSSPQDPPPNSSTVDPPTFQLGPTSPKF</sequence>
<feature type="region of interest" description="Disordered" evidence="1">
    <location>
        <begin position="1"/>
        <end position="62"/>
    </location>
</feature>
<reference evidence="2 4" key="1">
    <citation type="submission" date="2014-04" db="EMBL/GenBank/DDBJ databases">
        <authorList>
            <consortium name="DOE Joint Genome Institute"/>
            <person name="Kuo A."/>
            <person name="Zuccaro A."/>
            <person name="Kohler A."/>
            <person name="Nagy L.G."/>
            <person name="Floudas D."/>
            <person name="Copeland A."/>
            <person name="Barry K.W."/>
            <person name="Cichocki N."/>
            <person name="Veneault-Fourrey C."/>
            <person name="LaButti K."/>
            <person name="Lindquist E.A."/>
            <person name="Lipzen A."/>
            <person name="Lundell T."/>
            <person name="Morin E."/>
            <person name="Murat C."/>
            <person name="Sun H."/>
            <person name="Tunlid A."/>
            <person name="Henrissat B."/>
            <person name="Grigoriev I.V."/>
            <person name="Hibbett D.S."/>
            <person name="Martin F."/>
            <person name="Nordberg H.P."/>
            <person name="Cantor M.N."/>
            <person name="Hua S.X."/>
        </authorList>
    </citation>
    <scope>NUCLEOTIDE SEQUENCE [LARGE SCALE GENOMIC DNA]</scope>
    <source>
        <strain evidence="2 4">MAFF 305830</strain>
    </source>
</reference>
<reference evidence="2" key="3">
    <citation type="submission" date="2015-02" db="EMBL/GenBank/DDBJ databases">
        <title>Evolutionary Origins and Diversification of the Mycorrhizal Mutualists.</title>
        <authorList>
            <consortium name="DOE Joint Genome Institute"/>
            <consortium name="Mycorrhizal Genomics Consortium"/>
            <person name="Kohler A."/>
            <person name="Kuo A."/>
            <person name="Nagy L.G."/>
            <person name="Floudas D."/>
            <person name="Copeland A."/>
            <person name="Barry K.W."/>
            <person name="Cichocki N."/>
            <person name="Veneault-Fourrey C."/>
            <person name="LaButti K."/>
            <person name="Lindquist E.A."/>
            <person name="Lipzen A."/>
            <person name="Lundell T."/>
            <person name="Morin E."/>
            <person name="Murat C."/>
            <person name="Riley R."/>
            <person name="Ohm R."/>
            <person name="Sun H."/>
            <person name="Tunlid A."/>
            <person name="Henrissat B."/>
            <person name="Grigoriev I.V."/>
            <person name="Hibbett D.S."/>
            <person name="Martin F."/>
        </authorList>
    </citation>
    <scope>NUCLEOTIDE SEQUENCE</scope>
    <source>
        <strain evidence="2">MAFF 305830</strain>
    </source>
</reference>
<proteinExistence type="predicted"/>
<evidence type="ECO:0000313" key="2">
    <source>
        <dbReference type="EMBL" id="KIM33096.1"/>
    </source>
</evidence>
<name>A0A0C3BNV0_SERVB</name>
<gene>
    <name evidence="3" type="ORF">M408DRAFT_325316</name>
    <name evidence="2" type="ORF">M408DRAFT_326749</name>
</gene>
<keyword evidence="4" id="KW-1185">Reference proteome</keyword>
<protein>
    <submittedName>
        <fullName evidence="2">Uncharacterized protein</fullName>
    </submittedName>
</protein>
<feature type="compositionally biased region" description="Pro residues" evidence="1">
    <location>
        <begin position="17"/>
        <end position="31"/>
    </location>
</feature>